<sequence length="77" mass="8070">MAQRPTMWWWAAATAGPTPALSTGSCGFPPSLSWSTSRKPKPSRRARSTSSPSSSTAASCMTSWWSAADPAPPADLS</sequence>
<feature type="compositionally biased region" description="Low complexity" evidence="1">
    <location>
        <begin position="48"/>
        <end position="57"/>
    </location>
</feature>
<comment type="caution">
    <text evidence="3">The sequence shown here is derived from an EMBL/GenBank/DDBJ whole genome shotgun (WGS) entry which is preliminary data.</text>
</comment>
<accession>A0A699YYM5</accession>
<protein>
    <recommendedName>
        <fullName evidence="5">Secreted protein</fullName>
    </recommendedName>
</protein>
<evidence type="ECO:0008006" key="5">
    <source>
        <dbReference type="Google" id="ProtNLM"/>
    </source>
</evidence>
<feature type="non-terminal residue" evidence="3">
    <location>
        <position position="1"/>
    </location>
</feature>
<feature type="region of interest" description="Disordered" evidence="1">
    <location>
        <begin position="16"/>
        <end position="57"/>
    </location>
</feature>
<reference evidence="3 4" key="1">
    <citation type="submission" date="2020-02" db="EMBL/GenBank/DDBJ databases">
        <title>Draft genome sequence of Haematococcus lacustris strain NIES-144.</title>
        <authorList>
            <person name="Morimoto D."/>
            <person name="Nakagawa S."/>
            <person name="Yoshida T."/>
            <person name="Sawayama S."/>
        </authorList>
    </citation>
    <scope>NUCLEOTIDE SEQUENCE [LARGE SCALE GENOMIC DNA]</scope>
    <source>
        <strain evidence="3 4">NIES-144</strain>
    </source>
</reference>
<evidence type="ECO:0000313" key="4">
    <source>
        <dbReference type="Proteomes" id="UP000485058"/>
    </source>
</evidence>
<evidence type="ECO:0000256" key="2">
    <source>
        <dbReference type="SAM" id="SignalP"/>
    </source>
</evidence>
<feature type="compositionally biased region" description="Basic residues" evidence="1">
    <location>
        <begin position="38"/>
        <end position="47"/>
    </location>
</feature>
<feature type="chain" id="PRO_5025625097" description="Secreted protein" evidence="2">
    <location>
        <begin position="23"/>
        <end position="77"/>
    </location>
</feature>
<feature type="non-terminal residue" evidence="3">
    <location>
        <position position="77"/>
    </location>
</feature>
<name>A0A699YYM5_HAELA</name>
<evidence type="ECO:0000313" key="3">
    <source>
        <dbReference type="EMBL" id="GFH14345.1"/>
    </source>
</evidence>
<dbReference type="PROSITE" id="PS51257">
    <property type="entry name" value="PROKAR_LIPOPROTEIN"/>
    <property type="match status" value="1"/>
</dbReference>
<dbReference type="Proteomes" id="UP000485058">
    <property type="component" value="Unassembled WGS sequence"/>
</dbReference>
<evidence type="ECO:0000256" key="1">
    <source>
        <dbReference type="SAM" id="MobiDB-lite"/>
    </source>
</evidence>
<gene>
    <name evidence="3" type="ORF">HaLaN_10380</name>
</gene>
<dbReference type="EMBL" id="BLLF01000714">
    <property type="protein sequence ID" value="GFH14345.1"/>
    <property type="molecule type" value="Genomic_DNA"/>
</dbReference>
<keyword evidence="4" id="KW-1185">Reference proteome</keyword>
<keyword evidence="2" id="KW-0732">Signal</keyword>
<organism evidence="3 4">
    <name type="scientific">Haematococcus lacustris</name>
    <name type="common">Green alga</name>
    <name type="synonym">Haematococcus pluvialis</name>
    <dbReference type="NCBI Taxonomy" id="44745"/>
    <lineage>
        <taxon>Eukaryota</taxon>
        <taxon>Viridiplantae</taxon>
        <taxon>Chlorophyta</taxon>
        <taxon>core chlorophytes</taxon>
        <taxon>Chlorophyceae</taxon>
        <taxon>CS clade</taxon>
        <taxon>Chlamydomonadales</taxon>
        <taxon>Haematococcaceae</taxon>
        <taxon>Haematococcus</taxon>
    </lineage>
</organism>
<proteinExistence type="predicted"/>
<dbReference type="AlphaFoldDB" id="A0A699YYM5"/>
<feature type="signal peptide" evidence="2">
    <location>
        <begin position="1"/>
        <end position="22"/>
    </location>
</feature>